<protein>
    <submittedName>
        <fullName evidence="4">Cadherin repeat domain-containing protein</fullName>
    </submittedName>
</protein>
<dbReference type="RefSeq" id="WP_206574904.1">
    <property type="nucleotide sequence ID" value="NZ_JAFKCV010000010.1"/>
</dbReference>
<evidence type="ECO:0000256" key="2">
    <source>
        <dbReference type="SAM" id="SignalP"/>
    </source>
</evidence>
<evidence type="ECO:0000313" key="4">
    <source>
        <dbReference type="EMBL" id="MBN7826794.1"/>
    </source>
</evidence>
<dbReference type="Pfam" id="PF00028">
    <property type="entry name" value="Cadherin"/>
    <property type="match status" value="1"/>
</dbReference>
<feature type="region of interest" description="Disordered" evidence="1">
    <location>
        <begin position="21"/>
        <end position="47"/>
    </location>
</feature>
<dbReference type="PROSITE" id="PS50268">
    <property type="entry name" value="CADHERIN_2"/>
    <property type="match status" value="1"/>
</dbReference>
<dbReference type="AlphaFoldDB" id="A0A939DQB2"/>
<dbReference type="GO" id="GO:0007156">
    <property type="term" value="P:homophilic cell adhesion via plasma membrane adhesion molecules"/>
    <property type="evidence" value="ECO:0007669"/>
    <property type="project" value="InterPro"/>
</dbReference>
<dbReference type="Proteomes" id="UP000664654">
    <property type="component" value="Unassembled WGS sequence"/>
</dbReference>
<comment type="caution">
    <text evidence="4">The sequence shown here is derived from an EMBL/GenBank/DDBJ whole genome shotgun (WGS) entry which is preliminary data.</text>
</comment>
<feature type="domain" description="Cadherin" evidence="3">
    <location>
        <begin position="53"/>
        <end position="147"/>
    </location>
</feature>
<name>A0A939DQB2_9ALTE</name>
<feature type="signal peptide" evidence="2">
    <location>
        <begin position="1"/>
        <end position="19"/>
    </location>
</feature>
<accession>A0A939DQB2</accession>
<gene>
    <name evidence="4" type="ORF">J0A66_16275</name>
</gene>
<dbReference type="EMBL" id="JAFKCV010000010">
    <property type="protein sequence ID" value="MBN7826794.1"/>
    <property type="molecule type" value="Genomic_DNA"/>
</dbReference>
<feature type="chain" id="PRO_5036797310" evidence="2">
    <location>
        <begin position="20"/>
        <end position="580"/>
    </location>
</feature>
<dbReference type="InterPro" id="IPR032331">
    <property type="entry name" value="DUF4856"/>
</dbReference>
<evidence type="ECO:0000259" key="3">
    <source>
        <dbReference type="PROSITE" id="PS50268"/>
    </source>
</evidence>
<dbReference type="CDD" id="cd11304">
    <property type="entry name" value="Cadherin_repeat"/>
    <property type="match status" value="1"/>
</dbReference>
<evidence type="ECO:0000313" key="5">
    <source>
        <dbReference type="Proteomes" id="UP000664654"/>
    </source>
</evidence>
<organism evidence="4 5">
    <name type="scientific">Bowmanella dokdonensis</name>
    <dbReference type="NCBI Taxonomy" id="751969"/>
    <lineage>
        <taxon>Bacteria</taxon>
        <taxon>Pseudomonadati</taxon>
        <taxon>Pseudomonadota</taxon>
        <taxon>Gammaproteobacteria</taxon>
        <taxon>Alteromonadales</taxon>
        <taxon>Alteromonadaceae</taxon>
        <taxon>Bowmanella</taxon>
    </lineage>
</organism>
<dbReference type="PROSITE" id="PS51257">
    <property type="entry name" value="PROKAR_LIPOPROTEIN"/>
    <property type="match status" value="1"/>
</dbReference>
<proteinExistence type="predicted"/>
<dbReference type="GO" id="GO:0016020">
    <property type="term" value="C:membrane"/>
    <property type="evidence" value="ECO:0007669"/>
    <property type="project" value="InterPro"/>
</dbReference>
<keyword evidence="5" id="KW-1185">Reference proteome</keyword>
<dbReference type="InterPro" id="IPR002126">
    <property type="entry name" value="Cadherin-like_dom"/>
</dbReference>
<dbReference type="GO" id="GO:0005509">
    <property type="term" value="F:calcium ion binding"/>
    <property type="evidence" value="ECO:0007669"/>
    <property type="project" value="InterPro"/>
</dbReference>
<evidence type="ECO:0000256" key="1">
    <source>
        <dbReference type="SAM" id="MobiDB-lite"/>
    </source>
</evidence>
<feature type="compositionally biased region" description="Pro residues" evidence="1">
    <location>
        <begin position="28"/>
        <end position="38"/>
    </location>
</feature>
<dbReference type="SUPFAM" id="SSF49313">
    <property type="entry name" value="Cadherin-like"/>
    <property type="match status" value="1"/>
</dbReference>
<keyword evidence="2" id="KW-0732">Signal</keyword>
<dbReference type="Gene3D" id="2.60.40.60">
    <property type="entry name" value="Cadherins"/>
    <property type="match status" value="1"/>
</dbReference>
<sequence>MLATKKTLLAVLVSLGLTACGGSGSDPAPTPTPTPTPTPSNSAPTDVTLSASSVMENAPGAEIGSLSVTDADSGDTHTFSVDDQRFEVDGSTLKLVAEQKLNFESETEITLNVTATDSAGASFTKELTLEVGDELDYYGFESLIPGSSSVNYSGQIARHLLINDLYNFIGSELGDPDAFEAADTFNSRAEVLDRLMQFYQLADTTEYEEVHGSRELLTTTTPDSLQGFLTEVSGSKKDLSEKIAGNDAVGQHKDWNSEFAGWGATGSTTPEGLVMSLFNELADNAELELSGTRRQDAEGNDLPIYLTQDGRDLKQLIQKFLLMSVAYSQGVDDYLDHDTEGKGLLTSNTEADCSGACTVLEHQFDEGFGYFGAARDYLDYSDDEVAGKDGRDDWQGHHDTDGDGAIDFNAEYNFGQSTNAAKRDLGATVATDFSANAMNAFLQGRKIIADAAAAGRELTDDEMTDLLEARDEALVNWEYSIAATVIHYINDSHADLSKLASDAFSLADLAKHWSEMKGFALGLQFNRFSPMLEDFEQLHQLLGDAPVFQGDVEAYQANLIQARDMLQAAYGFEQQNVENW</sequence>
<dbReference type="InterPro" id="IPR015919">
    <property type="entry name" value="Cadherin-like_sf"/>
</dbReference>
<dbReference type="Pfam" id="PF16148">
    <property type="entry name" value="DUF4856"/>
    <property type="match status" value="1"/>
</dbReference>
<reference evidence="4" key="1">
    <citation type="submission" date="2021-03" db="EMBL/GenBank/DDBJ databases">
        <title>novel species isolated from a fishpond in China.</title>
        <authorList>
            <person name="Lu H."/>
            <person name="Cai Z."/>
        </authorList>
    </citation>
    <scope>NUCLEOTIDE SEQUENCE</scope>
    <source>
        <strain evidence="4">JCM 30855</strain>
    </source>
</reference>